<accession>A0A0E9SPU2</accession>
<evidence type="ECO:0000313" key="1">
    <source>
        <dbReference type="EMBL" id="JAH42710.1"/>
    </source>
</evidence>
<reference evidence="1" key="2">
    <citation type="journal article" date="2015" name="Fish Shellfish Immunol.">
        <title>Early steps in the European eel (Anguilla anguilla)-Vibrio vulnificus interaction in the gills: Role of the RtxA13 toxin.</title>
        <authorList>
            <person name="Callol A."/>
            <person name="Pajuelo D."/>
            <person name="Ebbesson L."/>
            <person name="Teles M."/>
            <person name="MacKenzie S."/>
            <person name="Amaro C."/>
        </authorList>
    </citation>
    <scope>NUCLEOTIDE SEQUENCE</scope>
</reference>
<protein>
    <submittedName>
        <fullName evidence="1">Uncharacterized protein</fullName>
    </submittedName>
</protein>
<name>A0A0E9SPU2_ANGAN</name>
<dbReference type="AlphaFoldDB" id="A0A0E9SPU2"/>
<reference evidence="1" key="1">
    <citation type="submission" date="2014-11" db="EMBL/GenBank/DDBJ databases">
        <authorList>
            <person name="Amaro Gonzalez C."/>
        </authorList>
    </citation>
    <scope>NUCLEOTIDE SEQUENCE</scope>
</reference>
<organism evidence="1">
    <name type="scientific">Anguilla anguilla</name>
    <name type="common">European freshwater eel</name>
    <name type="synonym">Muraena anguilla</name>
    <dbReference type="NCBI Taxonomy" id="7936"/>
    <lineage>
        <taxon>Eukaryota</taxon>
        <taxon>Metazoa</taxon>
        <taxon>Chordata</taxon>
        <taxon>Craniata</taxon>
        <taxon>Vertebrata</taxon>
        <taxon>Euteleostomi</taxon>
        <taxon>Actinopterygii</taxon>
        <taxon>Neopterygii</taxon>
        <taxon>Teleostei</taxon>
        <taxon>Anguilliformes</taxon>
        <taxon>Anguillidae</taxon>
        <taxon>Anguilla</taxon>
    </lineage>
</organism>
<dbReference type="EMBL" id="GBXM01065867">
    <property type="protein sequence ID" value="JAH42710.1"/>
    <property type="molecule type" value="Transcribed_RNA"/>
</dbReference>
<sequence length="19" mass="2056">MHTRTVTVGRHTTSQACGL</sequence>
<proteinExistence type="predicted"/>